<feature type="region of interest" description="Disordered" evidence="1">
    <location>
        <begin position="1"/>
        <end position="34"/>
    </location>
</feature>
<sequence length="136" mass="15680">MSRPSNRKVAARANAQKARAAKKKQLAKAARKEQLAKAARKEQLAKAARKEKAWEALFEENRLLLERLQKDREQRLMSRIEAQTKADVLQVLQLAKHQYGPEAVQWTSMMTGTREETLREYEKELGTPVAPKKSRR</sequence>
<protein>
    <submittedName>
        <fullName evidence="3">Coiled-coil domain-containing protein</fullName>
    </submittedName>
</protein>
<dbReference type="WBParaSite" id="L893_g19392.t1">
    <property type="protein sequence ID" value="L893_g19392.t1"/>
    <property type="gene ID" value="L893_g19392"/>
</dbReference>
<evidence type="ECO:0000313" key="3">
    <source>
        <dbReference type="WBParaSite" id="L893_g19392.t1"/>
    </source>
</evidence>
<evidence type="ECO:0000256" key="1">
    <source>
        <dbReference type="SAM" id="MobiDB-lite"/>
    </source>
</evidence>
<accession>A0A1I7YSY0</accession>
<dbReference type="AlphaFoldDB" id="A0A1I7YSY0"/>
<dbReference type="Proteomes" id="UP000095287">
    <property type="component" value="Unplaced"/>
</dbReference>
<evidence type="ECO:0000313" key="2">
    <source>
        <dbReference type="Proteomes" id="UP000095287"/>
    </source>
</evidence>
<feature type="compositionally biased region" description="Basic residues" evidence="1">
    <location>
        <begin position="1"/>
        <end position="10"/>
    </location>
</feature>
<proteinExistence type="predicted"/>
<keyword evidence="2" id="KW-1185">Reference proteome</keyword>
<name>A0A1I7YSY0_9BILA</name>
<organism evidence="2 3">
    <name type="scientific">Steinernema glaseri</name>
    <dbReference type="NCBI Taxonomy" id="37863"/>
    <lineage>
        <taxon>Eukaryota</taxon>
        <taxon>Metazoa</taxon>
        <taxon>Ecdysozoa</taxon>
        <taxon>Nematoda</taxon>
        <taxon>Chromadorea</taxon>
        <taxon>Rhabditida</taxon>
        <taxon>Tylenchina</taxon>
        <taxon>Panagrolaimomorpha</taxon>
        <taxon>Strongyloidoidea</taxon>
        <taxon>Steinernematidae</taxon>
        <taxon>Steinernema</taxon>
    </lineage>
</organism>
<reference evidence="3" key="1">
    <citation type="submission" date="2016-11" db="UniProtKB">
        <authorList>
            <consortium name="WormBaseParasite"/>
        </authorList>
    </citation>
    <scope>IDENTIFICATION</scope>
</reference>